<dbReference type="PROSITE" id="PS00893">
    <property type="entry name" value="NUDIX_BOX"/>
    <property type="match status" value="1"/>
</dbReference>
<evidence type="ECO:0000256" key="5">
    <source>
        <dbReference type="ARBA" id="ARBA00022842"/>
    </source>
</evidence>
<dbReference type="PANTHER" id="PTHR43758">
    <property type="entry name" value="7,8-DIHYDRO-8-OXOGUANINE TRIPHOSPHATASE"/>
    <property type="match status" value="1"/>
</dbReference>
<evidence type="ECO:0000256" key="2">
    <source>
        <dbReference type="ARBA" id="ARBA00005582"/>
    </source>
</evidence>
<comment type="caution">
    <text evidence="7">The sequence shown here is derived from an EMBL/GenBank/DDBJ whole genome shotgun (WGS) entry which is preliminary data.</text>
</comment>
<dbReference type="NCBIfam" id="TIGR02705">
    <property type="entry name" value="nudix_YtkD"/>
    <property type="match status" value="1"/>
</dbReference>
<comment type="similarity">
    <text evidence="2">Belongs to the Nudix hydrolase family.</text>
</comment>
<dbReference type="InterPro" id="IPR015797">
    <property type="entry name" value="NUDIX_hydrolase-like_dom_sf"/>
</dbReference>
<evidence type="ECO:0000313" key="7">
    <source>
        <dbReference type="EMBL" id="MEI5908782.1"/>
    </source>
</evidence>
<evidence type="ECO:0000313" key="8">
    <source>
        <dbReference type="Proteomes" id="UP001312865"/>
    </source>
</evidence>
<dbReference type="InterPro" id="IPR000086">
    <property type="entry name" value="NUDIX_hydrolase_dom"/>
</dbReference>
<dbReference type="SUPFAM" id="SSF55811">
    <property type="entry name" value="Nudix"/>
    <property type="match status" value="1"/>
</dbReference>
<name>A0ABU8HHN6_9BACI</name>
<reference evidence="7 8" key="1">
    <citation type="journal article" date="2018" name="J. Microbiol.">
        <title>Bacillus spongiae sp. nov., isolated from sponge of Jeju Island.</title>
        <authorList>
            <person name="Lee G.E."/>
            <person name="Im W.T."/>
            <person name="Park J.S."/>
        </authorList>
    </citation>
    <scope>NUCLEOTIDE SEQUENCE [LARGE SCALE GENOMIC DNA]</scope>
    <source>
        <strain evidence="7 8">135PIL107-10</strain>
    </source>
</reference>
<dbReference type="RefSeq" id="WP_336588229.1">
    <property type="nucleotide sequence ID" value="NZ_JBBAXC010000016.1"/>
</dbReference>
<comment type="cofactor">
    <cofactor evidence="1">
        <name>Mg(2+)</name>
        <dbReference type="ChEBI" id="CHEBI:18420"/>
    </cofactor>
</comment>
<keyword evidence="5" id="KW-0460">Magnesium</keyword>
<gene>
    <name evidence="7" type="primary">ytkD</name>
    <name evidence="7" type="ORF">WAK64_17175</name>
</gene>
<keyword evidence="3" id="KW-0479">Metal-binding</keyword>
<dbReference type="CDD" id="cd04665">
    <property type="entry name" value="NUDIX_RppH"/>
    <property type="match status" value="1"/>
</dbReference>
<evidence type="ECO:0000256" key="4">
    <source>
        <dbReference type="ARBA" id="ARBA00022801"/>
    </source>
</evidence>
<dbReference type="PANTHER" id="PTHR43758:SF8">
    <property type="entry name" value="8-OXO-DGTP DIPHOSPHATASE YTKD-RELATED"/>
    <property type="match status" value="1"/>
</dbReference>
<dbReference type="PROSITE" id="PS51462">
    <property type="entry name" value="NUDIX"/>
    <property type="match status" value="1"/>
</dbReference>
<evidence type="ECO:0000256" key="1">
    <source>
        <dbReference type="ARBA" id="ARBA00001946"/>
    </source>
</evidence>
<keyword evidence="8" id="KW-1185">Reference proteome</keyword>
<evidence type="ECO:0000259" key="6">
    <source>
        <dbReference type="PROSITE" id="PS51462"/>
    </source>
</evidence>
<dbReference type="InterPro" id="IPR014078">
    <property type="entry name" value="Nudix_YtkD"/>
</dbReference>
<evidence type="ECO:0000256" key="3">
    <source>
        <dbReference type="ARBA" id="ARBA00022723"/>
    </source>
</evidence>
<protein>
    <submittedName>
        <fullName evidence="7">Nucleoside triphosphatase YtkD</fullName>
    </submittedName>
</protein>
<keyword evidence="4" id="KW-0378">Hydrolase</keyword>
<feature type="domain" description="Nudix hydrolase" evidence="6">
    <location>
        <begin position="21"/>
        <end position="161"/>
    </location>
</feature>
<proteinExistence type="inferred from homology"/>
<dbReference type="Pfam" id="PF00293">
    <property type="entry name" value="NUDIX"/>
    <property type="match status" value="1"/>
</dbReference>
<organism evidence="7 8">
    <name type="scientific">Bacillus spongiae</name>
    <dbReference type="NCBI Taxonomy" id="2683610"/>
    <lineage>
        <taxon>Bacteria</taxon>
        <taxon>Bacillati</taxon>
        <taxon>Bacillota</taxon>
        <taxon>Bacilli</taxon>
        <taxon>Bacillales</taxon>
        <taxon>Bacillaceae</taxon>
        <taxon>Bacillus</taxon>
    </lineage>
</organism>
<sequence length="161" mass="18781">MQQFIDQQKQFVEFSSSVNSFQMKAKHVFVITTYKEQWLLTSHKKRGLEFPGGKVEDFETLAEAAKREVYEETGGIVGELTEIGEYMVHDQHHPFVKRVYYADIQTLHEKECYFETNGPVKVAENILDMVQEPEYSFIMKDEILPIAIEIIKQKKLLKSSL</sequence>
<dbReference type="Gene3D" id="3.90.79.10">
    <property type="entry name" value="Nucleoside Triphosphate Pyrophosphohydrolase"/>
    <property type="match status" value="1"/>
</dbReference>
<dbReference type="InterPro" id="IPR020084">
    <property type="entry name" value="NUDIX_hydrolase_CS"/>
</dbReference>
<dbReference type="Proteomes" id="UP001312865">
    <property type="component" value="Unassembled WGS sequence"/>
</dbReference>
<dbReference type="EMBL" id="JBBAXC010000016">
    <property type="protein sequence ID" value="MEI5908782.1"/>
    <property type="molecule type" value="Genomic_DNA"/>
</dbReference>
<accession>A0ABU8HHN6</accession>